<keyword evidence="3" id="KW-0488">Methylation</keyword>
<dbReference type="InterPro" id="IPR033480">
    <property type="entry name" value="sCache_2"/>
</dbReference>
<dbReference type="PRINTS" id="PR00260">
    <property type="entry name" value="CHEMTRNSDUCR"/>
</dbReference>
<dbReference type="Pfam" id="PF00015">
    <property type="entry name" value="MCPsignal"/>
    <property type="match status" value="1"/>
</dbReference>
<accession>A0A0P9T8B7</accession>
<evidence type="ECO:0000256" key="4">
    <source>
        <dbReference type="ARBA" id="ARBA00022500"/>
    </source>
</evidence>
<keyword evidence="12" id="KW-0175">Coiled coil</keyword>
<dbReference type="InterPro" id="IPR000727">
    <property type="entry name" value="T_SNARE_dom"/>
</dbReference>
<dbReference type="GO" id="GO:0005886">
    <property type="term" value="C:plasma membrane"/>
    <property type="evidence" value="ECO:0007669"/>
    <property type="project" value="UniProtKB-SubCell"/>
</dbReference>
<evidence type="ECO:0000256" key="12">
    <source>
        <dbReference type="SAM" id="Coils"/>
    </source>
</evidence>
<evidence type="ECO:0000256" key="2">
    <source>
        <dbReference type="ARBA" id="ARBA00022475"/>
    </source>
</evidence>
<evidence type="ECO:0000256" key="3">
    <source>
        <dbReference type="ARBA" id="ARBA00022481"/>
    </source>
</evidence>
<dbReference type="EMBL" id="LJQP01000202">
    <property type="protein sequence ID" value="KPX70074.1"/>
    <property type="molecule type" value="Genomic_DNA"/>
</dbReference>
<dbReference type="SMART" id="SM01049">
    <property type="entry name" value="Cache_2"/>
    <property type="match status" value="1"/>
</dbReference>
<gene>
    <name evidence="17" type="ORF">ALO35_04846</name>
</gene>
<keyword evidence="6 13" id="KW-0812">Transmembrane</keyword>
<evidence type="ECO:0000313" key="17">
    <source>
        <dbReference type="EMBL" id="KPX70074.1"/>
    </source>
</evidence>
<dbReference type="InterPro" id="IPR004090">
    <property type="entry name" value="Chemotax_Me-accpt_rcpt"/>
</dbReference>
<evidence type="ECO:0000313" key="18">
    <source>
        <dbReference type="Proteomes" id="UP000050265"/>
    </source>
</evidence>
<dbReference type="CDD" id="cd06225">
    <property type="entry name" value="HAMP"/>
    <property type="match status" value="1"/>
</dbReference>
<evidence type="ECO:0000256" key="5">
    <source>
        <dbReference type="ARBA" id="ARBA00022519"/>
    </source>
</evidence>
<dbReference type="InterPro" id="IPR004089">
    <property type="entry name" value="MCPsignal_dom"/>
</dbReference>
<dbReference type="Gene3D" id="3.30.450.20">
    <property type="entry name" value="PAS domain"/>
    <property type="match status" value="1"/>
</dbReference>
<dbReference type="SUPFAM" id="SSF58104">
    <property type="entry name" value="Methyl-accepting chemotaxis protein (MCP) signaling domain"/>
    <property type="match status" value="1"/>
</dbReference>
<evidence type="ECO:0000256" key="7">
    <source>
        <dbReference type="ARBA" id="ARBA00022989"/>
    </source>
</evidence>
<dbReference type="GO" id="GO:0007165">
    <property type="term" value="P:signal transduction"/>
    <property type="evidence" value="ECO:0007669"/>
    <property type="project" value="UniProtKB-KW"/>
</dbReference>
<keyword evidence="4" id="KW-0145">Chemotaxis</keyword>
<keyword evidence="9 11" id="KW-0807">Transducer</keyword>
<feature type="domain" description="Methyl-accepting transducer" evidence="14">
    <location>
        <begin position="316"/>
        <end position="552"/>
    </location>
</feature>
<evidence type="ECO:0000256" key="11">
    <source>
        <dbReference type="PROSITE-ProRule" id="PRU00284"/>
    </source>
</evidence>
<evidence type="ECO:0000259" key="14">
    <source>
        <dbReference type="PROSITE" id="PS50111"/>
    </source>
</evidence>
<dbReference type="InterPro" id="IPR003660">
    <property type="entry name" value="HAMP_dom"/>
</dbReference>
<feature type="transmembrane region" description="Helical" evidence="13">
    <location>
        <begin position="234"/>
        <end position="256"/>
    </location>
</feature>
<name>A0A0P9T8B7_PSEAV</name>
<dbReference type="PROSITE" id="PS50192">
    <property type="entry name" value="T_SNARE"/>
    <property type="match status" value="1"/>
</dbReference>
<protein>
    <submittedName>
        <fullName evidence="17">Methyl-accepting chemotaxis protein</fullName>
    </submittedName>
</protein>
<keyword evidence="8 13" id="KW-0472">Membrane</keyword>
<keyword evidence="5" id="KW-0997">Cell inner membrane</keyword>
<evidence type="ECO:0000259" key="15">
    <source>
        <dbReference type="PROSITE" id="PS50192"/>
    </source>
</evidence>
<dbReference type="CDD" id="cd11386">
    <property type="entry name" value="MCP_signal"/>
    <property type="match status" value="1"/>
</dbReference>
<evidence type="ECO:0000256" key="9">
    <source>
        <dbReference type="ARBA" id="ARBA00023224"/>
    </source>
</evidence>
<dbReference type="PROSITE" id="PS50111">
    <property type="entry name" value="CHEMOTAXIS_TRANSDUC_2"/>
    <property type="match status" value="1"/>
</dbReference>
<comment type="caution">
    <text evidence="17">The sequence shown here is derived from an EMBL/GenBank/DDBJ whole genome shotgun (WGS) entry which is preliminary data.</text>
</comment>
<evidence type="ECO:0000259" key="16">
    <source>
        <dbReference type="PROSITE" id="PS50885"/>
    </source>
</evidence>
<dbReference type="AlphaFoldDB" id="A0A0P9T8B7"/>
<comment type="similarity">
    <text evidence="10">Belongs to the methyl-accepting chemotaxis (MCP) protein family.</text>
</comment>
<evidence type="ECO:0000256" key="8">
    <source>
        <dbReference type="ARBA" id="ARBA00023136"/>
    </source>
</evidence>
<dbReference type="Pfam" id="PF00672">
    <property type="entry name" value="HAMP"/>
    <property type="match status" value="1"/>
</dbReference>
<keyword evidence="7 13" id="KW-1133">Transmembrane helix</keyword>
<dbReference type="Proteomes" id="UP000050265">
    <property type="component" value="Unassembled WGS sequence"/>
</dbReference>
<feature type="domain" description="T-SNARE coiled-coil homology" evidence="15">
    <location>
        <begin position="503"/>
        <end position="551"/>
    </location>
</feature>
<evidence type="ECO:0000256" key="10">
    <source>
        <dbReference type="ARBA" id="ARBA00029447"/>
    </source>
</evidence>
<sequence>MYAVKKCDRPLMFGQDAPRCLKGSESRVARIGVIRRKKIMHGMPIMSMRSLSISRRLWLILVVSVLMLFVLSATLLRQLHNDLYQAKAEKTMHVVQTASGILSFYQGLEAAGGMTREAAQQQALKEIKSLRYSQSDYFWINDLRPVMIMHPTNPKLEGQDISTIKDPDGFAVFNEMVTLVKAQGAGMVNYRWPKPGASEPVKKTSYVQLFQPWGWILGSGVYVDDVAAEFKTQLWNAGIFIAGIVLVMVLLLVMIVRSIVRPLRAAVGAMASIASGESDLTRTLETHGKDEITELGVHFNAFVAKLRNVVGQLQNSAVALGQASTDLGSNAGQAQKRSEQQSQQMDLVATAINEVTYGVQDVAKNAEQAANEMRDAESQAQQGQVNIDNSLRQIGHLSATIDQAVEVMQSLASESTQIGSVLEVISSIAEQTNLLALNAAIEAARAGEQGRGFAVVADEVRLLAQRTQKSTAEIQAMIERLQKHSDAAVKVIGDSSRSSQLTIEQANQAGQSLTSISQALRNLNSLNTSIASATLQQTHVVDDINQNVTQAAQLSQSTALAAEQSTSASLHLRDLSEELNGLLKQFRV</sequence>
<dbReference type="Gene3D" id="1.10.287.950">
    <property type="entry name" value="Methyl-accepting chemotaxis protein"/>
    <property type="match status" value="1"/>
</dbReference>
<reference evidence="17 18" key="1">
    <citation type="submission" date="2015-09" db="EMBL/GenBank/DDBJ databases">
        <title>Genome announcement of multiple Pseudomonas syringae strains.</title>
        <authorList>
            <person name="Thakur S."/>
            <person name="Wang P.W."/>
            <person name="Gong Y."/>
            <person name="Weir B.S."/>
            <person name="Guttman D.S."/>
        </authorList>
    </citation>
    <scope>NUCLEOTIDE SEQUENCE [LARGE SCALE GENOMIC DNA]</scope>
    <source>
        <strain evidence="17 18">ICMP3507</strain>
    </source>
</reference>
<evidence type="ECO:0000256" key="6">
    <source>
        <dbReference type="ARBA" id="ARBA00022692"/>
    </source>
</evidence>
<proteinExistence type="inferred from homology"/>
<organism evidence="17 18">
    <name type="scientific">Pseudomonas amygdali pv. lachrymans</name>
    <name type="common">Pseudomonas syringae pv. lachrymans</name>
    <dbReference type="NCBI Taxonomy" id="53707"/>
    <lineage>
        <taxon>Bacteria</taxon>
        <taxon>Pseudomonadati</taxon>
        <taxon>Pseudomonadota</taxon>
        <taxon>Gammaproteobacteria</taxon>
        <taxon>Pseudomonadales</taxon>
        <taxon>Pseudomonadaceae</taxon>
        <taxon>Pseudomonas</taxon>
        <taxon>Pseudomonas amygdali</taxon>
    </lineage>
</organism>
<feature type="transmembrane region" description="Helical" evidence="13">
    <location>
        <begin position="57"/>
        <end position="76"/>
    </location>
</feature>
<keyword evidence="2" id="KW-1003">Cell membrane</keyword>
<dbReference type="FunFam" id="1.10.287.950:FF:000001">
    <property type="entry name" value="Methyl-accepting chemotaxis sensory transducer"/>
    <property type="match status" value="1"/>
</dbReference>
<comment type="subcellular location">
    <subcellularLocation>
        <location evidence="1">Cell inner membrane</location>
        <topology evidence="1">Multi-pass membrane protein</topology>
    </subcellularLocation>
</comment>
<dbReference type="SMART" id="SM00283">
    <property type="entry name" value="MA"/>
    <property type="match status" value="1"/>
</dbReference>
<feature type="domain" description="HAMP" evidence="16">
    <location>
        <begin position="257"/>
        <end position="311"/>
    </location>
</feature>
<dbReference type="PANTHER" id="PTHR32089">
    <property type="entry name" value="METHYL-ACCEPTING CHEMOTAXIS PROTEIN MCPB"/>
    <property type="match status" value="1"/>
</dbReference>
<dbReference type="GO" id="GO:0006935">
    <property type="term" value="P:chemotaxis"/>
    <property type="evidence" value="ECO:0007669"/>
    <property type="project" value="UniProtKB-KW"/>
</dbReference>
<feature type="coiled-coil region" evidence="12">
    <location>
        <begin position="359"/>
        <end position="386"/>
    </location>
</feature>
<evidence type="ECO:0000256" key="1">
    <source>
        <dbReference type="ARBA" id="ARBA00004429"/>
    </source>
</evidence>
<dbReference type="PANTHER" id="PTHR32089:SF119">
    <property type="entry name" value="METHYL-ACCEPTING CHEMOTAXIS PROTEIN CTPL"/>
    <property type="match status" value="1"/>
</dbReference>
<evidence type="ECO:0000256" key="13">
    <source>
        <dbReference type="SAM" id="Phobius"/>
    </source>
</evidence>
<dbReference type="SMART" id="SM00304">
    <property type="entry name" value="HAMP"/>
    <property type="match status" value="1"/>
</dbReference>
<dbReference type="PATRIC" id="fig|53707.9.peg.1758"/>
<dbReference type="GO" id="GO:0004888">
    <property type="term" value="F:transmembrane signaling receptor activity"/>
    <property type="evidence" value="ECO:0007669"/>
    <property type="project" value="InterPro"/>
</dbReference>
<dbReference type="Pfam" id="PF17200">
    <property type="entry name" value="sCache_2"/>
    <property type="match status" value="1"/>
</dbReference>
<dbReference type="PROSITE" id="PS50885">
    <property type="entry name" value="HAMP"/>
    <property type="match status" value="1"/>
</dbReference>